<proteinExistence type="predicted"/>
<accession>A0A8I0PBY9</accession>
<dbReference type="Proteomes" id="UP000629287">
    <property type="component" value="Unassembled WGS sequence"/>
</dbReference>
<gene>
    <name evidence="2" type="ORF">H4687_006038</name>
</gene>
<comment type="caution">
    <text evidence="2">The sequence shown here is derived from an EMBL/GenBank/DDBJ whole genome shotgun (WGS) entry which is preliminary data.</text>
</comment>
<evidence type="ECO:0000256" key="1">
    <source>
        <dbReference type="SAM" id="MobiDB-lite"/>
    </source>
</evidence>
<feature type="region of interest" description="Disordered" evidence="1">
    <location>
        <begin position="90"/>
        <end position="110"/>
    </location>
</feature>
<dbReference type="OrthoDB" id="4299293at2"/>
<organism evidence="2 3">
    <name type="scientific">Streptomyces stelliscabiei</name>
    <dbReference type="NCBI Taxonomy" id="146820"/>
    <lineage>
        <taxon>Bacteria</taxon>
        <taxon>Bacillati</taxon>
        <taxon>Actinomycetota</taxon>
        <taxon>Actinomycetes</taxon>
        <taxon>Kitasatosporales</taxon>
        <taxon>Streptomycetaceae</taxon>
        <taxon>Streptomyces</taxon>
    </lineage>
</organism>
<sequence length="197" mass="21059">MTRLPFILDRVSDVLAVEPPKANQHHLLILDIAEMCHDLDEQFDALVGDHADGVLAIAEPKRFTRLLAERLSLEVQLTQAVSQSCCCATETASTDNPEDNAEGEPGGPGRPETIVHACLDAFAAAGDPPALLAADIVDHLRALPGSAEGPNPYVHLTQGHLGRLLAMHTVHPCSLSDGRGKGYRRSALTIALYGYPC</sequence>
<dbReference type="RefSeq" id="WP_046918735.1">
    <property type="nucleotide sequence ID" value="NZ_JADBGF010000001.1"/>
</dbReference>
<dbReference type="AlphaFoldDB" id="A0A8I0PBY9"/>
<protein>
    <submittedName>
        <fullName evidence="2">Uncharacterized protein</fullName>
    </submittedName>
</protein>
<evidence type="ECO:0000313" key="3">
    <source>
        <dbReference type="Proteomes" id="UP000629287"/>
    </source>
</evidence>
<keyword evidence="3" id="KW-1185">Reference proteome</keyword>
<name>A0A8I0PBY9_9ACTN</name>
<reference evidence="2 3" key="1">
    <citation type="submission" date="2020-10" db="EMBL/GenBank/DDBJ databases">
        <title>Sequencing the genomes of 1000 actinobacteria strains.</title>
        <authorList>
            <person name="Klenk H.-P."/>
        </authorList>
    </citation>
    <scope>NUCLEOTIDE SEQUENCE [LARGE SCALE GENOMIC DNA]</scope>
    <source>
        <strain evidence="2 3">DSM 41803</strain>
    </source>
</reference>
<evidence type="ECO:0000313" key="2">
    <source>
        <dbReference type="EMBL" id="MBE1599909.1"/>
    </source>
</evidence>
<dbReference type="EMBL" id="JADBGF010000001">
    <property type="protein sequence ID" value="MBE1599909.1"/>
    <property type="molecule type" value="Genomic_DNA"/>
</dbReference>
<dbReference type="GeneID" id="86830574"/>